<dbReference type="Proteomes" id="UP000053611">
    <property type="component" value="Unassembled WGS sequence"/>
</dbReference>
<reference evidence="2 3" key="1">
    <citation type="submission" date="2015-03" db="EMBL/GenBank/DDBJ databases">
        <title>Genomics and transcriptomics of the oil-accumulating basidiomycete yeast T. oleaginosus allow insights into substrate utilization and the diverse evolutionary trajectories of mating systems in fungi.</title>
        <authorList>
            <consortium name="DOE Joint Genome Institute"/>
            <person name="Kourist R."/>
            <person name="Kracht O."/>
            <person name="Bracharz F."/>
            <person name="Lipzen A."/>
            <person name="Nolan M."/>
            <person name="Ohm R."/>
            <person name="Grigoriev I."/>
            <person name="Sun S."/>
            <person name="Heitman J."/>
            <person name="Bruck T."/>
            <person name="Nowrousian M."/>
        </authorList>
    </citation>
    <scope>NUCLEOTIDE SEQUENCE [LARGE SCALE GENOMIC DNA]</scope>
    <source>
        <strain evidence="2 3">IBC0246</strain>
    </source>
</reference>
<dbReference type="GeneID" id="28986060"/>
<dbReference type="EMBL" id="KQ087220">
    <property type="protein sequence ID" value="KLT41280.1"/>
    <property type="molecule type" value="Genomic_DNA"/>
</dbReference>
<protein>
    <submittedName>
        <fullName evidence="2">Uncharacterized protein</fullName>
    </submittedName>
</protein>
<gene>
    <name evidence="2" type="ORF">CC85DRAFT_303354</name>
</gene>
<proteinExistence type="predicted"/>
<evidence type="ECO:0000313" key="2">
    <source>
        <dbReference type="EMBL" id="KLT41280.1"/>
    </source>
</evidence>
<feature type="region of interest" description="Disordered" evidence="1">
    <location>
        <begin position="95"/>
        <end position="128"/>
    </location>
</feature>
<dbReference type="AlphaFoldDB" id="A0A0J0XJJ7"/>
<organism evidence="2 3">
    <name type="scientific">Cutaneotrichosporon oleaginosum</name>
    <dbReference type="NCBI Taxonomy" id="879819"/>
    <lineage>
        <taxon>Eukaryota</taxon>
        <taxon>Fungi</taxon>
        <taxon>Dikarya</taxon>
        <taxon>Basidiomycota</taxon>
        <taxon>Agaricomycotina</taxon>
        <taxon>Tremellomycetes</taxon>
        <taxon>Trichosporonales</taxon>
        <taxon>Trichosporonaceae</taxon>
        <taxon>Cutaneotrichosporon</taxon>
    </lineage>
</organism>
<evidence type="ECO:0000313" key="3">
    <source>
        <dbReference type="Proteomes" id="UP000053611"/>
    </source>
</evidence>
<keyword evidence="3" id="KW-1185">Reference proteome</keyword>
<accession>A0A0J0XJJ7</accession>
<evidence type="ECO:0000256" key="1">
    <source>
        <dbReference type="SAM" id="MobiDB-lite"/>
    </source>
</evidence>
<dbReference type="RefSeq" id="XP_018277771.1">
    <property type="nucleotide sequence ID" value="XM_018425457.1"/>
</dbReference>
<sequence length="299" mass="33533">MITICPTAFPHIWDNILSCADILSAIGLRAACRRFREEVDDRLFPAVVITAVPRHGKVDKSIFVSRPKPYTPYGLQLRAMWGGALVTIGPVMPWPGKHTENKGKHDGRRTRPNGKGGHNTQRNATLRNGKLRKNLPAKRPRRVPPHLDGEHLVPAWPRLVARATKKLSVVVGSPHATSIVGCPTSTRLVLHQPIYDWTITYPTLRLSGKRAREVVIVYPEHSTTSSAIDSPIVLRGNAQGRPKFTLTVVADEPQAIRFVAAGTNVPLPRDLFQFRTREEHKLLLSKKQWQLEMDISEYM</sequence>
<name>A0A0J0XJJ7_9TREE</name>